<dbReference type="GO" id="GO:0055088">
    <property type="term" value="P:lipid homeostasis"/>
    <property type="evidence" value="ECO:0007669"/>
    <property type="project" value="TreeGrafter"/>
</dbReference>
<keyword evidence="2 5" id="KW-0812">Transmembrane</keyword>
<evidence type="ECO:0000256" key="2">
    <source>
        <dbReference type="ARBA" id="ARBA00022692"/>
    </source>
</evidence>
<dbReference type="EMBL" id="CAACVG010011146">
    <property type="protein sequence ID" value="VEN57421.1"/>
    <property type="molecule type" value="Genomic_DNA"/>
</dbReference>
<feature type="transmembrane region" description="Helical" evidence="6">
    <location>
        <begin position="223"/>
        <end position="243"/>
    </location>
</feature>
<evidence type="ECO:0000256" key="3">
    <source>
        <dbReference type="ARBA" id="ARBA00022989"/>
    </source>
</evidence>
<sequence>MKQKSQLTTHNFFKKEHRKARDLYIYLPLALLALLTSILTVNDLEWDSHISTGRGIVLFFCGLVFFTSLYLALNVLFIHTAQGRRISKIYKLSYGDVIDISNKEVSAVQALFCCITGGTSVCHSCSRNPLRSSHYISEAYGWFGAAYFLYDIWSMYKVYAAKHIQPDTGAGDTHPALDRFMRKLFMIVAYLKHNAMIVGHHIFIGGFGFLVITSLRGDFGDCFFGFVYLMEASTPFVSLRGILSKIGMKNSTVYVMNGLVMLAVFFVCRIAMFPYTIYLYSRSIGTDFISAVQTLPKGCLVSIAILLIPQVYWFHLMLIGATKVLKKSASNNNNLRNVKNMKHVKNK</sequence>
<feature type="transmembrane region" description="Helical" evidence="6">
    <location>
        <begin position="255"/>
        <end position="280"/>
    </location>
</feature>
<dbReference type="Proteomes" id="UP000410492">
    <property type="component" value="Unassembled WGS sequence"/>
</dbReference>
<dbReference type="OrthoDB" id="10266980at2759"/>
<evidence type="ECO:0000256" key="6">
    <source>
        <dbReference type="SAM" id="Phobius"/>
    </source>
</evidence>
<protein>
    <recommendedName>
        <fullName evidence="7">TLC domain-containing protein</fullName>
    </recommendedName>
</protein>
<dbReference type="GO" id="GO:0005783">
    <property type="term" value="C:endoplasmic reticulum"/>
    <property type="evidence" value="ECO:0007669"/>
    <property type="project" value="TreeGrafter"/>
</dbReference>
<dbReference type="SMART" id="SM00724">
    <property type="entry name" value="TLC"/>
    <property type="match status" value="1"/>
</dbReference>
<dbReference type="GO" id="GO:0016020">
    <property type="term" value="C:membrane"/>
    <property type="evidence" value="ECO:0007669"/>
    <property type="project" value="UniProtKB-SubCell"/>
</dbReference>
<feature type="transmembrane region" description="Helical" evidence="6">
    <location>
        <begin position="23"/>
        <end position="41"/>
    </location>
</feature>
<comment type="subcellular location">
    <subcellularLocation>
        <location evidence="1">Membrane</location>
        <topology evidence="1">Multi-pass membrane protein</topology>
    </subcellularLocation>
</comment>
<feature type="transmembrane region" description="Helical" evidence="6">
    <location>
        <begin position="189"/>
        <end position="211"/>
    </location>
</feature>
<keyword evidence="3 6" id="KW-1133">Transmembrane helix</keyword>
<organism evidence="8 9">
    <name type="scientific">Callosobruchus maculatus</name>
    <name type="common">Southern cowpea weevil</name>
    <name type="synonym">Pulse bruchid</name>
    <dbReference type="NCBI Taxonomy" id="64391"/>
    <lineage>
        <taxon>Eukaryota</taxon>
        <taxon>Metazoa</taxon>
        <taxon>Ecdysozoa</taxon>
        <taxon>Arthropoda</taxon>
        <taxon>Hexapoda</taxon>
        <taxon>Insecta</taxon>
        <taxon>Pterygota</taxon>
        <taxon>Neoptera</taxon>
        <taxon>Endopterygota</taxon>
        <taxon>Coleoptera</taxon>
        <taxon>Polyphaga</taxon>
        <taxon>Cucujiformia</taxon>
        <taxon>Chrysomeloidea</taxon>
        <taxon>Chrysomelidae</taxon>
        <taxon>Bruchinae</taxon>
        <taxon>Bruchini</taxon>
        <taxon>Callosobruchus</taxon>
    </lineage>
</organism>
<gene>
    <name evidence="8" type="ORF">CALMAC_LOCUS16049</name>
</gene>
<dbReference type="AlphaFoldDB" id="A0A653DD08"/>
<evidence type="ECO:0000256" key="4">
    <source>
        <dbReference type="ARBA" id="ARBA00023136"/>
    </source>
</evidence>
<evidence type="ECO:0000259" key="7">
    <source>
        <dbReference type="PROSITE" id="PS50922"/>
    </source>
</evidence>
<evidence type="ECO:0000256" key="5">
    <source>
        <dbReference type="PROSITE-ProRule" id="PRU00205"/>
    </source>
</evidence>
<dbReference type="PROSITE" id="PS50922">
    <property type="entry name" value="TLC"/>
    <property type="match status" value="1"/>
</dbReference>
<accession>A0A653DD08</accession>
<dbReference type="PANTHER" id="PTHR13439:SF66">
    <property type="entry name" value="BCDNA.GH12326"/>
    <property type="match status" value="1"/>
</dbReference>
<keyword evidence="9" id="KW-1185">Reference proteome</keyword>
<name>A0A653DD08_CALMS</name>
<keyword evidence="4 5" id="KW-0472">Membrane</keyword>
<dbReference type="InterPro" id="IPR006634">
    <property type="entry name" value="TLC-dom"/>
</dbReference>
<feature type="domain" description="TLC" evidence="7">
    <location>
        <begin position="95"/>
        <end position="326"/>
    </location>
</feature>
<evidence type="ECO:0000313" key="9">
    <source>
        <dbReference type="Proteomes" id="UP000410492"/>
    </source>
</evidence>
<evidence type="ECO:0000256" key="1">
    <source>
        <dbReference type="ARBA" id="ARBA00004141"/>
    </source>
</evidence>
<dbReference type="PANTHER" id="PTHR13439">
    <property type="entry name" value="CT120 PROTEIN"/>
    <property type="match status" value="1"/>
</dbReference>
<dbReference type="Pfam" id="PF03798">
    <property type="entry name" value="TRAM_LAG1_CLN8"/>
    <property type="match status" value="1"/>
</dbReference>
<reference evidence="8 9" key="1">
    <citation type="submission" date="2019-01" db="EMBL/GenBank/DDBJ databases">
        <authorList>
            <person name="Sayadi A."/>
        </authorList>
    </citation>
    <scope>NUCLEOTIDE SEQUENCE [LARGE SCALE GENOMIC DNA]</scope>
</reference>
<feature type="transmembrane region" description="Helical" evidence="6">
    <location>
        <begin position="300"/>
        <end position="321"/>
    </location>
</feature>
<proteinExistence type="predicted"/>
<dbReference type="InterPro" id="IPR050846">
    <property type="entry name" value="TLCD"/>
</dbReference>
<evidence type="ECO:0000313" key="8">
    <source>
        <dbReference type="EMBL" id="VEN57421.1"/>
    </source>
</evidence>
<feature type="transmembrane region" description="Helical" evidence="6">
    <location>
        <begin position="56"/>
        <end position="78"/>
    </location>
</feature>